<dbReference type="GO" id="GO:0005886">
    <property type="term" value="C:plasma membrane"/>
    <property type="evidence" value="ECO:0007669"/>
    <property type="project" value="UniProtKB-SubCell"/>
</dbReference>
<proteinExistence type="inferred from homology"/>
<evidence type="ECO:0000256" key="6">
    <source>
        <dbReference type="ARBA" id="ARBA00023180"/>
    </source>
</evidence>
<dbReference type="PANTHER" id="PTHR31018">
    <property type="entry name" value="SPORULATION-SPECIFIC PROTEIN-RELATED"/>
    <property type="match status" value="1"/>
</dbReference>
<evidence type="ECO:0000313" key="9">
    <source>
        <dbReference type="EMBL" id="KTA95815.1"/>
    </source>
</evidence>
<keyword evidence="4" id="KW-0336">GPI-anchor</keyword>
<dbReference type="AlphaFoldDB" id="A0A0W0DPC9"/>
<dbReference type="SUPFAM" id="SSF52058">
    <property type="entry name" value="L domain-like"/>
    <property type="match status" value="3"/>
</dbReference>
<keyword evidence="4" id="KW-0472">Membrane</keyword>
<organism evidence="10 11">
    <name type="scientific">Candida glabrata</name>
    <name type="common">Yeast</name>
    <name type="synonym">Torulopsis glabrata</name>
    <dbReference type="NCBI Taxonomy" id="5478"/>
    <lineage>
        <taxon>Eukaryota</taxon>
        <taxon>Fungi</taxon>
        <taxon>Dikarya</taxon>
        <taxon>Ascomycota</taxon>
        <taxon>Saccharomycotina</taxon>
        <taxon>Saccharomycetes</taxon>
        <taxon>Saccharomycetales</taxon>
        <taxon>Saccharomycetaceae</taxon>
        <taxon>Nakaseomyces</taxon>
    </lineage>
</organism>
<feature type="signal peptide" evidence="8">
    <location>
        <begin position="1"/>
        <end position="16"/>
    </location>
</feature>
<gene>
    <name evidence="9" type="ORF">AO440_000198</name>
    <name evidence="10" type="ORF">AO440_005750</name>
</gene>
<dbReference type="EMBL" id="LLZZ01000007">
    <property type="protein sequence ID" value="KTB13657.1"/>
    <property type="molecule type" value="Genomic_DNA"/>
</dbReference>
<evidence type="ECO:0000256" key="2">
    <source>
        <dbReference type="ARBA" id="ARBA00005798"/>
    </source>
</evidence>
<dbReference type="GO" id="GO:0030476">
    <property type="term" value="P:ascospore wall assembly"/>
    <property type="evidence" value="ECO:0007669"/>
    <property type="project" value="EnsemblFungi"/>
</dbReference>
<evidence type="ECO:0000256" key="7">
    <source>
        <dbReference type="ARBA" id="ARBA00023288"/>
    </source>
</evidence>
<evidence type="ECO:0000256" key="5">
    <source>
        <dbReference type="ARBA" id="ARBA00022729"/>
    </source>
</evidence>
<dbReference type="InterPro" id="IPR036941">
    <property type="entry name" value="Rcpt_L-dom_sf"/>
</dbReference>
<keyword evidence="3" id="KW-1003">Cell membrane</keyword>
<dbReference type="VEuPathDB" id="FungiDB:GWK60_B00429"/>
<comment type="subcellular location">
    <subcellularLocation>
        <location evidence="1">Cell membrane</location>
        <topology evidence="1">Lipid-anchor</topology>
        <topology evidence="1">GPI-anchor</topology>
    </subcellularLocation>
</comment>
<sequence>MKLIFVATLLLTSISARVIDNYEELLTLPAIVHEDLIIRSCPTSLQLENLAQVDGDLIIENCSQLAEINLQNLDYVQGDLKLQKLTSLVILDLPKLNHVRSFELRILPILNLMTLNPNMMVEKNLIISDTSLTNIDQGEFSNVKDLDILSINNNRFLEVFKFKSIKKIAQQLAIHANAKEIEIDLPVLHSSRNITIRDTSAVSLPSLEFVQTSLELIENQFSSLDFSKLRYVGGTLGIINNLNLERVDLNNLTEIFGGLMISHNDKLRKVNFLSNLKQIGGAIHFDGRFDDISFQNLKLVKGSAFIKSTSALLDCQKWINPIRGKSVVRGGKIECVNGKSLHGNQAIPVGNPILPEKVNHENKNPGNKGFKNAKTATEYNQAKPLMNSLIESENSSNKKRLSLLTNFLLMSSALFF</sequence>
<evidence type="ECO:0000256" key="4">
    <source>
        <dbReference type="ARBA" id="ARBA00022622"/>
    </source>
</evidence>
<keyword evidence="7" id="KW-0449">Lipoprotein</keyword>
<dbReference type="VEuPathDB" id="FungiDB:B1J91_B00616g"/>
<evidence type="ECO:0000256" key="1">
    <source>
        <dbReference type="ARBA" id="ARBA00004609"/>
    </source>
</evidence>
<reference evidence="10 11" key="1">
    <citation type="submission" date="2015-10" db="EMBL/GenBank/DDBJ databases">
        <title>Draft genomes sequences of Candida glabrata isolates 1A, 1B, 2A, 2B, 3A and 3B.</title>
        <authorList>
            <person name="Haavelsrud O.E."/>
            <person name="Gaustad P."/>
        </authorList>
    </citation>
    <scope>NUCLEOTIDE SEQUENCE [LARGE SCALE GENOMIC DNA]</scope>
    <source>
        <strain evidence="10">910700640</strain>
    </source>
</reference>
<protein>
    <submittedName>
        <fullName evidence="10">Sporulation-specific protein 22</fullName>
    </submittedName>
</protein>
<name>A0A0W0DPC9_CANGB</name>
<dbReference type="Gene3D" id="3.80.20.20">
    <property type="entry name" value="Receptor L-domain"/>
    <property type="match status" value="2"/>
</dbReference>
<dbReference type="EMBL" id="LLZZ01000180">
    <property type="protein sequence ID" value="KTA95815.1"/>
    <property type="molecule type" value="Genomic_DNA"/>
</dbReference>
<comment type="similarity">
    <text evidence="2">Belongs to the SPS2 family.</text>
</comment>
<dbReference type="InterPro" id="IPR051648">
    <property type="entry name" value="CWI-Assembly_Regulator"/>
</dbReference>
<accession>A0A0W0DPC9</accession>
<evidence type="ECO:0000313" key="10">
    <source>
        <dbReference type="EMBL" id="KTB13657.1"/>
    </source>
</evidence>
<evidence type="ECO:0000256" key="8">
    <source>
        <dbReference type="SAM" id="SignalP"/>
    </source>
</evidence>
<feature type="chain" id="PRO_5007992539" evidence="8">
    <location>
        <begin position="17"/>
        <end position="416"/>
    </location>
</feature>
<dbReference type="PANTHER" id="PTHR31018:SF12">
    <property type="entry name" value="SPORULATION-SPECIFIC PROTEIN 2-RELATED"/>
    <property type="match status" value="1"/>
</dbReference>
<keyword evidence="5 8" id="KW-0732">Signal</keyword>
<keyword evidence="6" id="KW-0325">Glycoprotein</keyword>
<evidence type="ECO:0000313" key="11">
    <source>
        <dbReference type="Proteomes" id="UP000054886"/>
    </source>
</evidence>
<comment type="caution">
    <text evidence="10">The sequence shown here is derived from an EMBL/GenBank/DDBJ whole genome shotgun (WGS) entry which is preliminary data.</text>
</comment>
<dbReference type="GO" id="GO:0098552">
    <property type="term" value="C:side of membrane"/>
    <property type="evidence" value="ECO:0007669"/>
    <property type="project" value="UniProtKB-KW"/>
</dbReference>
<dbReference type="Proteomes" id="UP000054886">
    <property type="component" value="Unassembled WGS sequence"/>
</dbReference>
<evidence type="ECO:0000256" key="3">
    <source>
        <dbReference type="ARBA" id="ARBA00022475"/>
    </source>
</evidence>
<dbReference type="VEuPathDB" id="FungiDB:GVI51_B00451"/>
<dbReference type="VEuPathDB" id="FungiDB:CAGL0B00616g"/>